<evidence type="ECO:0000256" key="2">
    <source>
        <dbReference type="ARBA" id="ARBA00022723"/>
    </source>
</evidence>
<accession>A0A1M5ZMF5</accession>
<dbReference type="GO" id="GO:0016491">
    <property type="term" value="F:oxidoreductase activity"/>
    <property type="evidence" value="ECO:0007669"/>
    <property type="project" value="InterPro"/>
</dbReference>
<keyword evidence="6" id="KW-1185">Reference proteome</keyword>
<dbReference type="EMBL" id="FQXJ01000013">
    <property type="protein sequence ID" value="SHI25497.1"/>
    <property type="molecule type" value="Genomic_DNA"/>
</dbReference>
<gene>
    <name evidence="5" type="ORF">SAMN02746098_03430</name>
</gene>
<evidence type="ECO:0000256" key="3">
    <source>
        <dbReference type="ARBA" id="ARBA00023004"/>
    </source>
</evidence>
<dbReference type="AlphaFoldDB" id="A0A1M5ZMF5"/>
<organism evidence="5 6">
    <name type="scientific">Desulfosporosinus lacus DSM 15449</name>
    <dbReference type="NCBI Taxonomy" id="1121420"/>
    <lineage>
        <taxon>Bacteria</taxon>
        <taxon>Bacillati</taxon>
        <taxon>Bacillota</taxon>
        <taxon>Clostridia</taxon>
        <taxon>Eubacteriales</taxon>
        <taxon>Desulfitobacteriaceae</taxon>
        <taxon>Desulfosporosinus</taxon>
    </lineage>
</organism>
<dbReference type="GO" id="GO:0046872">
    <property type="term" value="F:metal ion binding"/>
    <property type="evidence" value="ECO:0007669"/>
    <property type="project" value="UniProtKB-KW"/>
</dbReference>
<dbReference type="GO" id="GO:0051539">
    <property type="term" value="F:4 iron, 4 sulfur cluster binding"/>
    <property type="evidence" value="ECO:0007669"/>
    <property type="project" value="UniProtKB-KW"/>
</dbReference>
<evidence type="ECO:0000256" key="1">
    <source>
        <dbReference type="ARBA" id="ARBA00022485"/>
    </source>
</evidence>
<dbReference type="Gene3D" id="3.40.50.2030">
    <property type="match status" value="2"/>
</dbReference>
<keyword evidence="3" id="KW-0408">Iron</keyword>
<dbReference type="InterPro" id="IPR016099">
    <property type="entry name" value="Prismane-like_a/b-sand"/>
</dbReference>
<reference evidence="6" key="1">
    <citation type="submission" date="2016-11" db="EMBL/GenBank/DDBJ databases">
        <authorList>
            <person name="Varghese N."/>
            <person name="Submissions S."/>
        </authorList>
    </citation>
    <scope>NUCLEOTIDE SEQUENCE [LARGE SCALE GENOMIC DNA]</scope>
    <source>
        <strain evidence="6">DSM 15449</strain>
    </source>
</reference>
<name>A0A1M5ZMF5_9FIRM</name>
<keyword evidence="2" id="KW-0479">Metal-binding</keyword>
<keyword evidence="1" id="KW-0004">4Fe-4S</keyword>
<dbReference type="RefSeq" id="WP_073030931.1">
    <property type="nucleotide sequence ID" value="NZ_FQXJ01000013.1"/>
</dbReference>
<protein>
    <recommendedName>
        <fullName evidence="7">Prismane/CO dehydrogenase family protein</fullName>
    </recommendedName>
</protein>
<dbReference type="OrthoDB" id="5478720at2"/>
<keyword evidence="4" id="KW-0411">Iron-sulfur</keyword>
<dbReference type="InterPro" id="IPR011254">
    <property type="entry name" value="Prismane-like_sf"/>
</dbReference>
<proteinExistence type="predicted"/>
<dbReference type="SUPFAM" id="SSF56821">
    <property type="entry name" value="Prismane protein-like"/>
    <property type="match status" value="1"/>
</dbReference>
<evidence type="ECO:0000313" key="5">
    <source>
        <dbReference type="EMBL" id="SHI25497.1"/>
    </source>
</evidence>
<evidence type="ECO:0000313" key="6">
    <source>
        <dbReference type="Proteomes" id="UP000183954"/>
    </source>
</evidence>
<evidence type="ECO:0000256" key="4">
    <source>
        <dbReference type="ARBA" id="ARBA00023014"/>
    </source>
</evidence>
<dbReference type="STRING" id="1121420.SAMN02746098_03430"/>
<evidence type="ECO:0008006" key="7">
    <source>
        <dbReference type="Google" id="ProtNLM"/>
    </source>
</evidence>
<sequence>MRQVRRKTVDPFVRKYLLKAKEEGIRLSWNRFEKMLPQDGFGRLGLTCFDCLQGPCRLNPFSREEERTICGRTREELVFKGLCRFLDNSEFKLNQEDLVQAMENNTGLLGLARGQIEKMKTACASRQVSGITRQIGLGVLKQDYINLCLEEVSPVVMKMVQTLTQDLSEEAISRGAKGFNVVIAGDIAPAFPFASVSNTGGVEFAVLTGLLDLYVVGPNGLGLGKNVVTHYHTIYAEADYGASKIKVKDWLLQAAIAYTKRDKNKILPSEEINEVELIGLDNEQIKTNLENGEIKGICILGGGTNLKVTQDALVCEAVTSIALKDVLCLSYGNTAVTLGKYGYLRGSSPRDSVLVGKGRFPQVECVGGEIDVVKLIDLVESIGSQKIVALFPEPTTARDIIAALTLAGAGVKVLTAINLPLEGSENMTEEIGKLITYCTPSDYVNQSLALLEL</sequence>
<dbReference type="Proteomes" id="UP000183954">
    <property type="component" value="Unassembled WGS sequence"/>
</dbReference>